<feature type="binding site" evidence="10">
    <location>
        <position position="301"/>
    </location>
    <ligand>
        <name>Zn(2+)</name>
        <dbReference type="ChEBI" id="CHEBI:29105"/>
        <label>2</label>
        <note>catalytic</note>
    </ligand>
</feature>
<evidence type="ECO:0000256" key="8">
    <source>
        <dbReference type="ARBA" id="ARBA00023145"/>
    </source>
</evidence>
<feature type="binding site" evidence="10">
    <location>
        <position position="240"/>
    </location>
    <ligand>
        <name>Zn(2+)</name>
        <dbReference type="ChEBI" id="CHEBI:29105"/>
        <label>1</label>
    </ligand>
</feature>
<dbReference type="InterPro" id="IPR024079">
    <property type="entry name" value="MetalloPept_cat_dom_sf"/>
</dbReference>
<evidence type="ECO:0000256" key="12">
    <source>
        <dbReference type="PROSITE-ProRule" id="PRU01011"/>
    </source>
</evidence>
<name>A0A2B4SN34_STYPI</name>
<feature type="repeat" description="Hemopexin" evidence="12">
    <location>
        <begin position="499"/>
        <end position="547"/>
    </location>
</feature>
<dbReference type="GO" id="GO:0030198">
    <property type="term" value="P:extracellular matrix organization"/>
    <property type="evidence" value="ECO:0007669"/>
    <property type="project" value="TreeGrafter"/>
</dbReference>
<keyword evidence="6 10" id="KW-0862">Zinc</keyword>
<evidence type="ECO:0000256" key="4">
    <source>
        <dbReference type="ARBA" id="ARBA00022737"/>
    </source>
</evidence>
<keyword evidence="4" id="KW-0677">Repeat</keyword>
<dbReference type="Pfam" id="PF00045">
    <property type="entry name" value="Hemopexin"/>
    <property type="match status" value="2"/>
</dbReference>
<comment type="cofactor">
    <cofactor evidence="10">
        <name>Zn(2+)</name>
        <dbReference type="ChEBI" id="CHEBI:29105"/>
    </cofactor>
    <text evidence="10">Binds 2 Zn(2+) ions per subunit.</text>
</comment>
<evidence type="ECO:0000256" key="13">
    <source>
        <dbReference type="SAM" id="MobiDB-lite"/>
    </source>
</evidence>
<evidence type="ECO:0000256" key="5">
    <source>
        <dbReference type="ARBA" id="ARBA00022801"/>
    </source>
</evidence>
<feature type="binding site" evidence="10">
    <location>
        <position position="263"/>
    </location>
    <ligand>
        <name>Zn(2+)</name>
        <dbReference type="ChEBI" id="CHEBI:29105"/>
        <label>1</label>
    </ligand>
</feature>
<evidence type="ECO:0000256" key="7">
    <source>
        <dbReference type="ARBA" id="ARBA00023049"/>
    </source>
</evidence>
<dbReference type="GO" id="GO:0031012">
    <property type="term" value="C:extracellular matrix"/>
    <property type="evidence" value="ECO:0007669"/>
    <property type="project" value="InterPro"/>
</dbReference>
<dbReference type="SUPFAM" id="SSF55486">
    <property type="entry name" value="Metalloproteases ('zincins'), catalytic domain"/>
    <property type="match status" value="1"/>
</dbReference>
<feature type="binding site" evidence="10">
    <location>
        <position position="268"/>
    </location>
    <ligand>
        <name>Ca(2+)</name>
        <dbReference type="ChEBI" id="CHEBI:29108"/>
        <label>1</label>
    </ligand>
</feature>
<dbReference type="EMBL" id="LSMT01000060">
    <property type="protein sequence ID" value="PFX29825.1"/>
    <property type="molecule type" value="Genomic_DNA"/>
</dbReference>
<dbReference type="AlphaFoldDB" id="A0A2B4SN34"/>
<keyword evidence="8" id="KW-0865">Zymogen</keyword>
<sequence length="549" mass="62900">MPIDFGTILLALTRANKCLNGSSIQENNILSEDGKLGESSLIICVKTTILRDNRADHTKNTKPTDNTEKMECIFYQVALILLTTLLSECDTRPHTSRKFVSKRQPPSFEDFDSSLQVRQTAERMSKKRPQKVKSISKPWIRRKPVSRQLKEAAKNTHLADRTTNLSQNHNLRVRRYATSSSTWGHKNITWYANVPYRPAIVFEHAFRVWAEVSRFTFQRQTHWNSNVDIVLKFAKYAHNDSLPFDGPGYSYAHAFYPPNGDVHFDGSEAWYIPFTHCAEYFGNTIENVLKGTKSLYRVAVHEIGHSLGLKHSSVQTSIMWPTISLDTIDVCLDADDIAGIQDLGGKCVPRVKNIFDWRSSKSNVWTTYVMKGDIYWKLDARTTVNMPTYPLNIVSGWGSFPHDPDEVFDYSTGGVTYIFKGTQYWKYHNSADAMYSGYPLDIGPHQWPGIPDNIDAAFSTLDGYTFFFKGHQVYKFDQYADKTVAGYPKDSSQEWKGVPDNLDSAYVDRTTNTIYFFHLDYYYEWDATGNTTKPGHLIGYDRFFNICDI</sequence>
<feature type="binding site" evidence="10">
    <location>
        <position position="405"/>
    </location>
    <ligand>
        <name>Ca(2+)</name>
        <dbReference type="ChEBI" id="CHEBI:29108"/>
        <label>4</label>
    </ligand>
</feature>
<comment type="caution">
    <text evidence="15">The sequence shown here is derived from an EMBL/GenBank/DDBJ whole genome shotgun (WGS) entry which is preliminary data.</text>
</comment>
<feature type="region of interest" description="Disordered" evidence="13">
    <location>
        <begin position="112"/>
        <end position="134"/>
    </location>
</feature>
<dbReference type="OrthoDB" id="5986175at2759"/>
<dbReference type="CDD" id="cd00094">
    <property type="entry name" value="HX"/>
    <property type="match status" value="1"/>
</dbReference>
<feature type="binding site" evidence="10">
    <location>
        <position position="261"/>
    </location>
    <ligand>
        <name>Ca(2+)</name>
        <dbReference type="ChEBI" id="CHEBI:29108"/>
        <label>2</label>
    </ligand>
</feature>
<dbReference type="InterPro" id="IPR006026">
    <property type="entry name" value="Peptidase_Metallo"/>
</dbReference>
<keyword evidence="3 10" id="KW-0479">Metal-binding</keyword>
<feature type="binding site" evidence="10">
    <location>
        <position position="245"/>
    </location>
    <ligand>
        <name>Ca(2+)</name>
        <dbReference type="ChEBI" id="CHEBI:29108"/>
        <label>3</label>
    </ligand>
</feature>
<dbReference type="PROSITE" id="PS51642">
    <property type="entry name" value="HEMOPEXIN_2"/>
    <property type="match status" value="4"/>
</dbReference>
<dbReference type="SMART" id="SM00120">
    <property type="entry name" value="HX"/>
    <property type="match status" value="4"/>
</dbReference>
<dbReference type="InterPro" id="IPR033739">
    <property type="entry name" value="M10A_MMP"/>
</dbReference>
<dbReference type="Gene3D" id="2.110.10.10">
    <property type="entry name" value="Hemopexin-like domain"/>
    <property type="match status" value="2"/>
</dbReference>
<evidence type="ECO:0000256" key="11">
    <source>
        <dbReference type="PIRSR" id="PIRSR621190-4"/>
    </source>
</evidence>
<evidence type="ECO:0000313" key="16">
    <source>
        <dbReference type="Proteomes" id="UP000225706"/>
    </source>
</evidence>
<dbReference type="PANTHER" id="PTHR10201:SF323">
    <property type="entry name" value="MATRIX METALLOPROTEINASE-21"/>
    <property type="match status" value="1"/>
</dbReference>
<dbReference type="CDD" id="cd04278">
    <property type="entry name" value="ZnMc_MMP"/>
    <property type="match status" value="1"/>
</dbReference>
<feature type="repeat" description="Hemopexin" evidence="12">
    <location>
        <begin position="348"/>
        <end position="400"/>
    </location>
</feature>
<feature type="repeat" description="Hemopexin" evidence="12">
    <location>
        <begin position="451"/>
        <end position="498"/>
    </location>
</feature>
<accession>A0A2B4SN34</accession>
<keyword evidence="5" id="KW-0378">Hydrolase</keyword>
<dbReference type="Pfam" id="PF00413">
    <property type="entry name" value="Peptidase_M10"/>
    <property type="match status" value="1"/>
</dbReference>
<feature type="binding site" evidence="10">
    <location>
        <position position="311"/>
    </location>
    <ligand>
        <name>Zn(2+)</name>
        <dbReference type="ChEBI" id="CHEBI:29105"/>
        <label>2</label>
        <note>catalytic</note>
    </ligand>
</feature>
<dbReference type="PANTHER" id="PTHR10201">
    <property type="entry name" value="MATRIX METALLOPROTEINASE"/>
    <property type="match status" value="1"/>
</dbReference>
<evidence type="ECO:0000256" key="1">
    <source>
        <dbReference type="ARBA" id="ARBA00010370"/>
    </source>
</evidence>
<feature type="binding site" evidence="10">
    <location>
        <position position="503"/>
    </location>
    <ligand>
        <name>Ca(2+)</name>
        <dbReference type="ChEBI" id="CHEBI:29108"/>
        <label>4</label>
    </ligand>
</feature>
<dbReference type="Gene3D" id="3.40.390.10">
    <property type="entry name" value="Collagenase (Catalytic Domain)"/>
    <property type="match status" value="1"/>
</dbReference>
<dbReference type="InterPro" id="IPR001818">
    <property type="entry name" value="Pept_M10_metallopeptidase"/>
</dbReference>
<dbReference type="GO" id="GO:0030574">
    <property type="term" value="P:collagen catabolic process"/>
    <property type="evidence" value="ECO:0007669"/>
    <property type="project" value="TreeGrafter"/>
</dbReference>
<keyword evidence="16" id="KW-1185">Reference proteome</keyword>
<reference evidence="16" key="1">
    <citation type="journal article" date="2017" name="bioRxiv">
        <title>Comparative analysis of the genomes of Stylophora pistillata and Acropora digitifera provides evidence for extensive differences between species of corals.</title>
        <authorList>
            <person name="Voolstra C.R."/>
            <person name="Li Y."/>
            <person name="Liew Y.J."/>
            <person name="Baumgarten S."/>
            <person name="Zoccola D."/>
            <person name="Flot J.-F."/>
            <person name="Tambutte S."/>
            <person name="Allemand D."/>
            <person name="Aranda M."/>
        </authorList>
    </citation>
    <scope>NUCLEOTIDE SEQUENCE [LARGE SCALE GENOMIC DNA]</scope>
</reference>
<evidence type="ECO:0000256" key="6">
    <source>
        <dbReference type="ARBA" id="ARBA00022833"/>
    </source>
</evidence>
<dbReference type="GO" id="GO:0006508">
    <property type="term" value="P:proteolysis"/>
    <property type="evidence" value="ECO:0007669"/>
    <property type="project" value="UniProtKB-KW"/>
</dbReference>
<dbReference type="GO" id="GO:0004222">
    <property type="term" value="F:metalloendopeptidase activity"/>
    <property type="evidence" value="ECO:0007669"/>
    <property type="project" value="InterPro"/>
</dbReference>
<evidence type="ECO:0000259" key="14">
    <source>
        <dbReference type="SMART" id="SM00235"/>
    </source>
</evidence>
<dbReference type="Proteomes" id="UP000225706">
    <property type="component" value="Unassembled WGS sequence"/>
</dbReference>
<feature type="repeat" description="Hemopexin" evidence="12">
    <location>
        <begin position="401"/>
        <end position="450"/>
    </location>
</feature>
<feature type="binding site" evidence="10">
    <location>
        <position position="319"/>
    </location>
    <ligand>
        <name>Zn(2+)</name>
        <dbReference type="ChEBI" id="CHEBI:29105"/>
        <label>2</label>
        <note>catalytic</note>
    </ligand>
</feature>
<feature type="binding site" evidence="10">
    <location>
        <position position="238"/>
    </location>
    <ligand>
        <name>Zn(2+)</name>
        <dbReference type="ChEBI" id="CHEBI:29105"/>
        <label>1</label>
    </ligand>
</feature>
<evidence type="ECO:0000256" key="10">
    <source>
        <dbReference type="PIRSR" id="PIRSR621190-2"/>
    </source>
</evidence>
<evidence type="ECO:0000256" key="3">
    <source>
        <dbReference type="ARBA" id="ARBA00022723"/>
    </source>
</evidence>
<feature type="binding site" evidence="10">
    <location>
        <position position="228"/>
    </location>
    <ligand>
        <name>Ca(2+)</name>
        <dbReference type="ChEBI" id="CHEBI:29108"/>
        <label>2</label>
    </ligand>
</feature>
<dbReference type="PRINTS" id="PR00138">
    <property type="entry name" value="MATRIXIN"/>
</dbReference>
<gene>
    <name evidence="15" type="primary">MMP1</name>
    <name evidence="15" type="ORF">AWC38_SpisGene5432</name>
</gene>
<evidence type="ECO:0000313" key="15">
    <source>
        <dbReference type="EMBL" id="PFX29825.1"/>
    </source>
</evidence>
<dbReference type="InterPro" id="IPR036375">
    <property type="entry name" value="Hemopexin-like_dom_sf"/>
</dbReference>
<dbReference type="InterPro" id="IPR000585">
    <property type="entry name" value="Hemopexin-like_dom"/>
</dbReference>
<feature type="binding site" evidence="10">
    <location>
        <position position="268"/>
    </location>
    <ligand>
        <name>Ca(2+)</name>
        <dbReference type="ChEBI" id="CHEBI:29108"/>
        <label>3</label>
    </ligand>
</feature>
<evidence type="ECO:0000256" key="9">
    <source>
        <dbReference type="PIRSR" id="PIRSR621190-1"/>
    </source>
</evidence>
<comment type="cofactor">
    <cofactor evidence="10">
        <name>Ca(2+)</name>
        <dbReference type="ChEBI" id="CHEBI:29108"/>
    </cofactor>
    <text evidence="10">Can bind about 5 Ca(2+) ions per subunit.</text>
</comment>
<feature type="binding site" evidence="10">
    <location>
        <position position="457"/>
    </location>
    <ligand>
        <name>Ca(2+)</name>
        <dbReference type="ChEBI" id="CHEBI:29108"/>
        <label>5</label>
    </ligand>
</feature>
<comment type="similarity">
    <text evidence="1">Belongs to the peptidase M10A family.</text>
</comment>
<dbReference type="SMART" id="SM00235">
    <property type="entry name" value="ZnMc"/>
    <property type="match status" value="1"/>
</dbReference>
<dbReference type="InterPro" id="IPR021190">
    <property type="entry name" value="Pept_M10A"/>
</dbReference>
<dbReference type="InterPro" id="IPR018487">
    <property type="entry name" value="Hemopexin-like_repeat"/>
</dbReference>
<protein>
    <submittedName>
        <fullName evidence="15">Interstitial collagenase</fullName>
    </submittedName>
</protein>
<organism evidence="15 16">
    <name type="scientific">Stylophora pistillata</name>
    <name type="common">Smooth cauliflower coral</name>
    <dbReference type="NCBI Taxonomy" id="50429"/>
    <lineage>
        <taxon>Eukaryota</taxon>
        <taxon>Metazoa</taxon>
        <taxon>Cnidaria</taxon>
        <taxon>Anthozoa</taxon>
        <taxon>Hexacorallia</taxon>
        <taxon>Scleractinia</taxon>
        <taxon>Astrocoeniina</taxon>
        <taxon>Pocilloporidae</taxon>
        <taxon>Stylophora</taxon>
    </lineage>
</organism>
<feature type="binding site" evidence="10">
    <location>
        <position position="253"/>
    </location>
    <ligand>
        <name>Zn(2+)</name>
        <dbReference type="ChEBI" id="CHEBI:29105"/>
        <label>1</label>
    </ligand>
</feature>
<proteinExistence type="inferred from homology"/>
<feature type="binding site" evidence="10">
    <location>
        <position position="246"/>
    </location>
    <ligand>
        <name>Ca(2+)</name>
        <dbReference type="ChEBI" id="CHEBI:29108"/>
        <label>3</label>
    </ligand>
</feature>
<keyword evidence="2" id="KW-0645">Protease</keyword>
<dbReference type="SUPFAM" id="SSF50923">
    <property type="entry name" value="Hemopexin-like domain"/>
    <property type="match status" value="1"/>
</dbReference>
<feature type="modified residue" description="Phosphotyrosine; by PKDCC" evidence="11">
    <location>
        <position position="438"/>
    </location>
</feature>
<feature type="binding site" evidence="10">
    <location>
        <position position="305"/>
    </location>
    <ligand>
        <name>Zn(2+)</name>
        <dbReference type="ChEBI" id="CHEBI:29105"/>
        <label>2</label>
        <note>catalytic</note>
    </ligand>
</feature>
<feature type="binding site" evidence="10">
    <location>
        <position position="265"/>
    </location>
    <ligand>
        <name>Ca(2+)</name>
        <dbReference type="ChEBI" id="CHEBI:29108"/>
        <label>3</label>
    </ligand>
</feature>
<dbReference type="GO" id="GO:0008270">
    <property type="term" value="F:zinc ion binding"/>
    <property type="evidence" value="ECO:0007669"/>
    <property type="project" value="InterPro"/>
</dbReference>
<evidence type="ECO:0000256" key="2">
    <source>
        <dbReference type="ARBA" id="ARBA00022670"/>
    </source>
</evidence>
<feature type="active site" evidence="9">
    <location>
        <position position="302"/>
    </location>
</feature>
<keyword evidence="10" id="KW-0106">Calcium</keyword>
<feature type="domain" description="Peptidase metallopeptidase" evidence="14">
    <location>
        <begin position="179"/>
        <end position="346"/>
    </location>
</feature>
<keyword evidence="7" id="KW-0482">Metalloprotease</keyword>